<sequence>MLIEGQIISGEFDSTVNEFSLRKVKNVSTVTTIKENQLTNLYHYLKKHENDIDGQIITLYDQIPILLTQEEVHLFLKDLDQVQSMYH</sequence>
<dbReference type="OrthoDB" id="2680434at2"/>
<accession>A0A516KKL1</accession>
<dbReference type="EMBL" id="CP041666">
    <property type="protein sequence ID" value="QDP41930.1"/>
    <property type="molecule type" value="Genomic_DNA"/>
</dbReference>
<evidence type="ECO:0000313" key="2">
    <source>
        <dbReference type="Proteomes" id="UP000315215"/>
    </source>
</evidence>
<keyword evidence="2" id="KW-1185">Reference proteome</keyword>
<evidence type="ECO:0000313" key="1">
    <source>
        <dbReference type="EMBL" id="QDP41930.1"/>
    </source>
</evidence>
<organism evidence="1 2">
    <name type="scientific">Radiobacillus deserti</name>
    <dbReference type="NCBI Taxonomy" id="2594883"/>
    <lineage>
        <taxon>Bacteria</taxon>
        <taxon>Bacillati</taxon>
        <taxon>Bacillota</taxon>
        <taxon>Bacilli</taxon>
        <taxon>Bacillales</taxon>
        <taxon>Bacillaceae</taxon>
        <taxon>Radiobacillus</taxon>
    </lineage>
</organism>
<proteinExistence type="predicted"/>
<dbReference type="Proteomes" id="UP000315215">
    <property type="component" value="Chromosome"/>
</dbReference>
<gene>
    <name evidence="1" type="ORF">FN924_18180</name>
</gene>
<dbReference type="AlphaFoldDB" id="A0A516KKL1"/>
<protein>
    <submittedName>
        <fullName evidence="1">Uncharacterized protein</fullName>
    </submittedName>
</protein>
<dbReference type="RefSeq" id="WP_143896958.1">
    <property type="nucleotide sequence ID" value="NZ_CP041666.1"/>
</dbReference>
<name>A0A516KKL1_9BACI</name>
<dbReference type="KEGG" id="aqt:FN924_18180"/>
<reference evidence="1 2" key="1">
    <citation type="submission" date="2019-07" db="EMBL/GenBank/DDBJ databases">
        <authorList>
            <person name="Li J."/>
        </authorList>
    </citation>
    <scope>NUCLEOTIDE SEQUENCE [LARGE SCALE GENOMIC DNA]</scope>
    <source>
        <strain evidence="1 2">TKL69</strain>
    </source>
</reference>